<feature type="non-terminal residue" evidence="2">
    <location>
        <position position="488"/>
    </location>
</feature>
<evidence type="ECO:0000313" key="3">
    <source>
        <dbReference type="Proteomes" id="UP001189429"/>
    </source>
</evidence>
<reference evidence="2" key="1">
    <citation type="submission" date="2023-10" db="EMBL/GenBank/DDBJ databases">
        <authorList>
            <person name="Chen Y."/>
            <person name="Shah S."/>
            <person name="Dougan E. K."/>
            <person name="Thang M."/>
            <person name="Chan C."/>
        </authorList>
    </citation>
    <scope>NUCLEOTIDE SEQUENCE [LARGE SCALE GENOMIC DNA]</scope>
</reference>
<gene>
    <name evidence="2" type="ORF">PCOR1329_LOCUS24333</name>
</gene>
<organism evidence="2 3">
    <name type="scientific">Prorocentrum cordatum</name>
    <dbReference type="NCBI Taxonomy" id="2364126"/>
    <lineage>
        <taxon>Eukaryota</taxon>
        <taxon>Sar</taxon>
        <taxon>Alveolata</taxon>
        <taxon>Dinophyceae</taxon>
        <taxon>Prorocentrales</taxon>
        <taxon>Prorocentraceae</taxon>
        <taxon>Prorocentrum</taxon>
    </lineage>
</organism>
<dbReference type="EMBL" id="CAUYUJ010008360">
    <property type="protein sequence ID" value="CAK0823718.1"/>
    <property type="molecule type" value="Genomic_DNA"/>
</dbReference>
<name>A0ABN9RWI4_9DINO</name>
<feature type="region of interest" description="Disordered" evidence="1">
    <location>
        <begin position="1"/>
        <end position="78"/>
    </location>
</feature>
<evidence type="ECO:0000256" key="1">
    <source>
        <dbReference type="SAM" id="MobiDB-lite"/>
    </source>
</evidence>
<protein>
    <submittedName>
        <fullName evidence="2">Uncharacterized protein</fullName>
    </submittedName>
</protein>
<evidence type="ECO:0000313" key="2">
    <source>
        <dbReference type="EMBL" id="CAK0823718.1"/>
    </source>
</evidence>
<proteinExistence type="predicted"/>
<dbReference type="Proteomes" id="UP001189429">
    <property type="component" value="Unassembled WGS sequence"/>
</dbReference>
<accession>A0ABN9RWI4</accession>
<sequence>MVARGSGVPEGAQGDIATDSPGAEEETPDETGAGAPEGQQLDTPEDRPAEGSSEPGIASDDPWQGAGRDPWSQGANSHFGGSAWNDWWWQSGNSYHNWRSQTWEWRGNWAVIPVPEQPPLPTALMNEQTQPAARAAIETGAAASSSAAAPPPTTTATAQPVAESRPAVAGAGAAAVPAAAASTPAAVGVQGSVAAQQPQAPWPWGGSVGGHSSGWKPNDTQGPAPWAGFERLDTWLVQVRRWSRRTGLPPEQRAGKVIDGLPADLQERLLHYADELDSINGMETLFQFMRRCRGDQDGDEAKEACRLALEDTEIRAGETYAQYVMRRDVQVRTARRHGLELPEKIQVQQLKNGAGLSDQNLINLMSIAQGQEDLESIRRGLMKMDVRRKGSTKKQKVYAVDGDSEEDEQDVTYLELEEDLIMDDEEVMSFYEAISAQEFDEDQACMVLAAVLDEKRQKEGRPRRWAESKELKAAIARDRGFFDSKRSG</sequence>
<feature type="compositionally biased region" description="Low complexity" evidence="1">
    <location>
        <begin position="131"/>
        <end position="163"/>
    </location>
</feature>
<feature type="region of interest" description="Disordered" evidence="1">
    <location>
        <begin position="129"/>
        <end position="163"/>
    </location>
</feature>
<comment type="caution">
    <text evidence="2">The sequence shown here is derived from an EMBL/GenBank/DDBJ whole genome shotgun (WGS) entry which is preliminary data.</text>
</comment>
<keyword evidence="3" id="KW-1185">Reference proteome</keyword>